<gene>
    <name evidence="1" type="ORF">S12H4_54125</name>
</gene>
<name>X1VIW6_9ZZZZ</name>
<organism evidence="1">
    <name type="scientific">marine sediment metagenome</name>
    <dbReference type="NCBI Taxonomy" id="412755"/>
    <lineage>
        <taxon>unclassified sequences</taxon>
        <taxon>metagenomes</taxon>
        <taxon>ecological metagenomes</taxon>
    </lineage>
</organism>
<proteinExistence type="predicted"/>
<dbReference type="AlphaFoldDB" id="X1VIW6"/>
<reference evidence="1" key="1">
    <citation type="journal article" date="2014" name="Front. Microbiol.">
        <title>High frequency of phylogenetically diverse reductive dehalogenase-homologous genes in deep subseafloor sedimentary metagenomes.</title>
        <authorList>
            <person name="Kawai M."/>
            <person name="Futagami T."/>
            <person name="Toyoda A."/>
            <person name="Takaki Y."/>
            <person name="Nishi S."/>
            <person name="Hori S."/>
            <person name="Arai W."/>
            <person name="Tsubouchi T."/>
            <person name="Morono Y."/>
            <person name="Uchiyama I."/>
            <person name="Ito T."/>
            <person name="Fujiyama A."/>
            <person name="Inagaki F."/>
            <person name="Takami H."/>
        </authorList>
    </citation>
    <scope>NUCLEOTIDE SEQUENCE</scope>
    <source>
        <strain evidence="1">Expedition CK06-06</strain>
    </source>
</reference>
<dbReference type="EMBL" id="BARW01034550">
    <property type="protein sequence ID" value="GAJ07630.1"/>
    <property type="molecule type" value="Genomic_DNA"/>
</dbReference>
<comment type="caution">
    <text evidence="1">The sequence shown here is derived from an EMBL/GenBank/DDBJ whole genome shotgun (WGS) entry which is preliminary data.</text>
</comment>
<evidence type="ECO:0000313" key="1">
    <source>
        <dbReference type="EMBL" id="GAJ07630.1"/>
    </source>
</evidence>
<protein>
    <submittedName>
        <fullName evidence="1">Uncharacterized protein</fullName>
    </submittedName>
</protein>
<accession>X1VIW6</accession>
<sequence>MSECKLCQAGDPSINVVCWDCRKVFHIHQSQYGEVPEGTIIMGDCPSCGIVNCWEKKGLGVAGSGPVLFYGQPIVDMREKR</sequence>